<dbReference type="AlphaFoldDB" id="A0A8U0W8M1"/>
<dbReference type="InterPro" id="IPR011705">
    <property type="entry name" value="BACK"/>
</dbReference>
<dbReference type="Gene3D" id="3.30.710.10">
    <property type="entry name" value="Potassium Channel Kv1.1, Chain A"/>
    <property type="match status" value="1"/>
</dbReference>
<dbReference type="SMART" id="SM00225">
    <property type="entry name" value="BTB"/>
    <property type="match status" value="1"/>
</dbReference>
<proteinExistence type="predicted"/>
<reference evidence="5" key="1">
    <citation type="submission" date="2025-08" db="UniProtKB">
        <authorList>
            <consortium name="RefSeq"/>
        </authorList>
    </citation>
    <scope>IDENTIFICATION</scope>
    <source>
        <tissue evidence="5">Whole body pupa</tissue>
    </source>
</reference>
<dbReference type="Gene3D" id="1.25.40.420">
    <property type="match status" value="1"/>
</dbReference>
<dbReference type="Pfam" id="PF00651">
    <property type="entry name" value="BTB"/>
    <property type="match status" value="1"/>
</dbReference>
<keyword evidence="2" id="KW-0677">Repeat</keyword>
<dbReference type="PANTHER" id="PTHR45632">
    <property type="entry name" value="LD33804P"/>
    <property type="match status" value="1"/>
</dbReference>
<dbReference type="InterPro" id="IPR006652">
    <property type="entry name" value="Kelch_1"/>
</dbReference>
<organism evidence="4 5">
    <name type="scientific">Glossina fuscipes</name>
    <dbReference type="NCBI Taxonomy" id="7396"/>
    <lineage>
        <taxon>Eukaryota</taxon>
        <taxon>Metazoa</taxon>
        <taxon>Ecdysozoa</taxon>
        <taxon>Arthropoda</taxon>
        <taxon>Hexapoda</taxon>
        <taxon>Insecta</taxon>
        <taxon>Pterygota</taxon>
        <taxon>Neoptera</taxon>
        <taxon>Endopterygota</taxon>
        <taxon>Diptera</taxon>
        <taxon>Brachycera</taxon>
        <taxon>Muscomorpha</taxon>
        <taxon>Hippoboscoidea</taxon>
        <taxon>Glossinidae</taxon>
        <taxon>Glossina</taxon>
    </lineage>
</organism>
<dbReference type="SMART" id="SM00612">
    <property type="entry name" value="Kelch"/>
    <property type="match status" value="4"/>
</dbReference>
<dbReference type="InterPro" id="IPR000210">
    <property type="entry name" value="BTB/POZ_dom"/>
</dbReference>
<dbReference type="FunFam" id="1.25.40.420:FF:000001">
    <property type="entry name" value="Kelch-like family member 12"/>
    <property type="match status" value="1"/>
</dbReference>
<gene>
    <name evidence="5" type="primary">LOC119632606</name>
</gene>
<dbReference type="GeneID" id="119632606"/>
<sequence length="591" mass="67885">MFASPFKPTRVGITDRLTAESNCINPDYGTTLLEALNKMRLNQEHCDFYLQVDDETIFVHKWLLAAVSPYFGAMLRNNMKEKAQGTAALTDVDASSIKAIIVYIYSGSIQITEDNVLPLLLTADLLQIDWVKVQCCQVLKRALKLENCLSFQRHADMHSCDDLYDYCHEYILQHFQKLINTDEWLLLSFEEIEKLMTDDKLRVKVEDNAYKAMIKWIKHDQKTRQVHLSALISHIRLPFITTEFLRNHIITEPLLRNDPQCSHFLIDAISYQLSSESGRKCLSSTIQNEKRIKSRNEIKNYVLFVGGQRARSWKVLNSCKIYNKTSNKVLSTSEMKTPRCEIGAAALNGRVFTAGGDIDQLAFSKTAECYDPFKQKWTDIASMNHPRLNHGICALNDLIYVIGGRNTSTVECYNPSTDQWHNCAKLSLLCNLGSKAAVVENCIFNYGSFKDVTQLTTSLTRYDPREGRWYDVKTISQGIPRFVEEEHFNLLPYKHFLISVQYFSKRFDIRCNKWEGMPAMHRYRRGQSSITIDEEIYVFGGVSDCITPVTSVERFNLNTNRWTIVDSLEIEHHIGGAAVISDCFDLIEVFK</sequence>
<dbReference type="Pfam" id="PF07707">
    <property type="entry name" value="BACK"/>
    <property type="match status" value="1"/>
</dbReference>
<dbReference type="SMART" id="SM00875">
    <property type="entry name" value="BACK"/>
    <property type="match status" value="1"/>
</dbReference>
<dbReference type="RefSeq" id="XP_037881515.1">
    <property type="nucleotide sequence ID" value="XM_038025587.1"/>
</dbReference>
<evidence type="ECO:0000313" key="5">
    <source>
        <dbReference type="RefSeq" id="XP_037881515.1"/>
    </source>
</evidence>
<dbReference type="InterPro" id="IPR015915">
    <property type="entry name" value="Kelch-typ_b-propeller"/>
</dbReference>
<dbReference type="PANTHER" id="PTHR45632:SF17">
    <property type="entry name" value="KELCH-LIKE PROTEIN 31"/>
    <property type="match status" value="1"/>
</dbReference>
<name>A0A8U0W8M1_9MUSC</name>
<keyword evidence="4" id="KW-1185">Reference proteome</keyword>
<evidence type="ECO:0000256" key="2">
    <source>
        <dbReference type="ARBA" id="ARBA00022737"/>
    </source>
</evidence>
<feature type="domain" description="BTB" evidence="3">
    <location>
        <begin position="46"/>
        <end position="113"/>
    </location>
</feature>
<dbReference type="GO" id="GO:0003779">
    <property type="term" value="F:actin binding"/>
    <property type="evidence" value="ECO:0007669"/>
    <property type="project" value="UniProtKB-KW"/>
</dbReference>
<accession>A0A8U0W8M1</accession>
<dbReference type="Gene3D" id="2.120.10.80">
    <property type="entry name" value="Kelch-type beta propeller"/>
    <property type="match status" value="2"/>
</dbReference>
<dbReference type="KEGG" id="gfs:119632606"/>
<evidence type="ECO:0000259" key="3">
    <source>
        <dbReference type="PROSITE" id="PS50097"/>
    </source>
</evidence>
<dbReference type="Pfam" id="PF01344">
    <property type="entry name" value="Kelch_1"/>
    <property type="match status" value="3"/>
</dbReference>
<dbReference type="SUPFAM" id="SSF54695">
    <property type="entry name" value="POZ domain"/>
    <property type="match status" value="1"/>
</dbReference>
<dbReference type="Proteomes" id="UP000092443">
    <property type="component" value="Unplaced"/>
</dbReference>
<keyword evidence="1" id="KW-0880">Kelch repeat</keyword>
<evidence type="ECO:0000256" key="1">
    <source>
        <dbReference type="ARBA" id="ARBA00022441"/>
    </source>
</evidence>
<protein>
    <submittedName>
        <fullName evidence="5">Kelch-like protein 3</fullName>
    </submittedName>
</protein>
<dbReference type="SUPFAM" id="SSF117281">
    <property type="entry name" value="Kelch motif"/>
    <property type="match status" value="2"/>
</dbReference>
<dbReference type="PROSITE" id="PS50097">
    <property type="entry name" value="BTB"/>
    <property type="match status" value="1"/>
</dbReference>
<evidence type="ECO:0000313" key="4">
    <source>
        <dbReference type="Proteomes" id="UP000092443"/>
    </source>
</evidence>
<dbReference type="InterPro" id="IPR011333">
    <property type="entry name" value="SKP1/BTB/POZ_sf"/>
</dbReference>